<protein>
    <submittedName>
        <fullName evidence="11">Cobalt ABC transporter substrate-binding protein CbiN</fullName>
    </submittedName>
</protein>
<keyword evidence="5 10" id="KW-0812">Transmembrane</keyword>
<evidence type="ECO:0000313" key="12">
    <source>
        <dbReference type="Proteomes" id="UP000322619"/>
    </source>
</evidence>
<dbReference type="GO" id="GO:0016020">
    <property type="term" value="C:membrane"/>
    <property type="evidence" value="ECO:0007669"/>
    <property type="project" value="InterPro"/>
</dbReference>
<evidence type="ECO:0000256" key="5">
    <source>
        <dbReference type="ARBA" id="ARBA00022692"/>
    </source>
</evidence>
<evidence type="ECO:0000256" key="8">
    <source>
        <dbReference type="ARBA" id="ARBA00023136"/>
    </source>
</evidence>
<reference evidence="11 12" key="1">
    <citation type="submission" date="2019-08" db="EMBL/GenBank/DDBJ databases">
        <title>Isolation and enrichment of carboxydotrophic bacteria from anaerobic sludge for the production of bio-based chemicals from syngas.</title>
        <authorList>
            <person name="Antares A.L."/>
            <person name="Moreira J."/>
            <person name="Diender M."/>
            <person name="Parshina S.N."/>
            <person name="Stams A.J.M."/>
            <person name="Alves M."/>
            <person name="Alves J.I."/>
            <person name="Sousa D.Z."/>
        </authorList>
    </citation>
    <scope>NUCLEOTIDE SEQUENCE [LARGE SCALE GENOMIC DNA]</scope>
    <source>
        <strain evidence="11 12">JM</strain>
    </source>
</reference>
<keyword evidence="1" id="KW-0171">Cobalt transport</keyword>
<keyword evidence="4" id="KW-0169">Cobalamin biosynthesis</keyword>
<comment type="caution">
    <text evidence="11">The sequence shown here is derived from an EMBL/GenBank/DDBJ whole genome shotgun (WGS) entry which is preliminary data.</text>
</comment>
<feature type="transmembrane region" description="Helical" evidence="10">
    <location>
        <begin position="21"/>
        <end position="39"/>
    </location>
</feature>
<organism evidence="11 12">
    <name type="scientific">Acetobacterium wieringae</name>
    <dbReference type="NCBI Taxonomy" id="52694"/>
    <lineage>
        <taxon>Bacteria</taxon>
        <taxon>Bacillati</taxon>
        <taxon>Bacillota</taxon>
        <taxon>Clostridia</taxon>
        <taxon>Eubacteriales</taxon>
        <taxon>Eubacteriaceae</taxon>
        <taxon>Acetobacterium</taxon>
    </lineage>
</organism>
<evidence type="ECO:0000256" key="9">
    <source>
        <dbReference type="ARBA" id="ARBA00023285"/>
    </source>
</evidence>
<dbReference type="EMBL" id="VSLA01000025">
    <property type="protein sequence ID" value="TYC84434.1"/>
    <property type="molecule type" value="Genomic_DNA"/>
</dbReference>
<evidence type="ECO:0000256" key="2">
    <source>
        <dbReference type="ARBA" id="ARBA00022448"/>
    </source>
</evidence>
<proteinExistence type="predicted"/>
<keyword evidence="2" id="KW-0813">Transport</keyword>
<evidence type="ECO:0000256" key="10">
    <source>
        <dbReference type="SAM" id="Phobius"/>
    </source>
</evidence>
<dbReference type="Pfam" id="PF02553">
    <property type="entry name" value="CbiN"/>
    <property type="match status" value="1"/>
</dbReference>
<dbReference type="PANTHER" id="PTHR38662">
    <property type="entry name" value="COBALT TRANSPORT PROTEIN CBIN"/>
    <property type="match status" value="1"/>
</dbReference>
<evidence type="ECO:0000256" key="6">
    <source>
        <dbReference type="ARBA" id="ARBA00022989"/>
    </source>
</evidence>
<evidence type="ECO:0000256" key="7">
    <source>
        <dbReference type="ARBA" id="ARBA00023065"/>
    </source>
</evidence>
<keyword evidence="6 10" id="KW-1133">Transmembrane helix</keyword>
<evidence type="ECO:0000256" key="3">
    <source>
        <dbReference type="ARBA" id="ARBA00022475"/>
    </source>
</evidence>
<dbReference type="Proteomes" id="UP000322619">
    <property type="component" value="Unassembled WGS sequence"/>
</dbReference>
<dbReference type="InterPro" id="IPR003705">
    <property type="entry name" value="CbiN"/>
</dbReference>
<accession>A0A5D0WK50</accession>
<evidence type="ECO:0000313" key="11">
    <source>
        <dbReference type="EMBL" id="TYC84434.1"/>
    </source>
</evidence>
<dbReference type="GO" id="GO:0015087">
    <property type="term" value="F:cobalt ion transmembrane transporter activity"/>
    <property type="evidence" value="ECO:0007669"/>
    <property type="project" value="InterPro"/>
</dbReference>
<dbReference type="PANTHER" id="PTHR38662:SF1">
    <property type="entry name" value="COBALT TRANSPORT PROTEIN CBIN"/>
    <property type="match status" value="1"/>
</dbReference>
<gene>
    <name evidence="11" type="ORF">FXB42_11715</name>
</gene>
<keyword evidence="7" id="KW-0406">Ion transport</keyword>
<dbReference type="AlphaFoldDB" id="A0A5D0WK50"/>
<name>A0A5D0WK50_9FIRM</name>
<feature type="transmembrane region" description="Helical" evidence="10">
    <location>
        <begin position="79"/>
        <end position="99"/>
    </location>
</feature>
<keyword evidence="9" id="KW-0170">Cobalt</keyword>
<dbReference type="GO" id="GO:0009236">
    <property type="term" value="P:cobalamin biosynthetic process"/>
    <property type="evidence" value="ECO:0007669"/>
    <property type="project" value="UniProtKB-KW"/>
</dbReference>
<keyword evidence="3" id="KW-1003">Cell membrane</keyword>
<evidence type="ECO:0000256" key="4">
    <source>
        <dbReference type="ARBA" id="ARBA00022573"/>
    </source>
</evidence>
<evidence type="ECO:0000256" key="1">
    <source>
        <dbReference type="ARBA" id="ARBA00022426"/>
    </source>
</evidence>
<sequence>MLFTNIKKRGLFPMKLSLITKVILVLLIGALIVIPQIALPDAEFSGADDAAGTAITTIDENYVPWFESLFDPGDLEENLFHFQQLLGVGGLGICFLYLYKKSKKNEKADKSA</sequence>
<keyword evidence="8 10" id="KW-0472">Membrane</keyword>